<dbReference type="EMBL" id="FO082048">
    <property type="protein sequence ID" value="CCE84832.1"/>
    <property type="molecule type" value="Genomic_DNA"/>
</dbReference>
<dbReference type="OrthoDB" id="5582146at2759"/>
<dbReference type="AlphaFoldDB" id="G8Y8N7"/>
<dbReference type="eggNOG" id="ENOG502QQMN">
    <property type="taxonomic scope" value="Eukaryota"/>
</dbReference>
<dbReference type="EMBL" id="FO082049">
    <property type="protein sequence ID" value="CCE83801.1"/>
    <property type="molecule type" value="Genomic_DNA"/>
</dbReference>
<accession>G8Y8N7</accession>
<protein>
    <submittedName>
        <fullName evidence="1">Piso0_004389 protein</fullName>
    </submittedName>
</protein>
<dbReference type="HOGENOM" id="CLU_065604_0_0_1"/>
<gene>
    <name evidence="1" type="primary">Piso0_004389</name>
    <name evidence="1" type="ORF">GNLVRS01_PISO0K15806g</name>
    <name evidence="2" type="ORF">GNLVRS01_PISO0L15807g</name>
</gene>
<dbReference type="Proteomes" id="UP000005222">
    <property type="component" value="Chromosome L"/>
</dbReference>
<sequence length="345" mass="39680">MNNLYTSIALGLIAEERIVVTTNDYVHAFNLTKDLLVRKCGFGEADINVVDVQQSVKKGKIGVLDEMVSRDDGDTFAKVVIWRNLEKVSKDQQKNELVPLLNDLDGYDTGGSPTERLESVKICGRTVKKQDLFVLVSIMESEQAQQTTYQYLKERFWFAQHHHHDVGGSTDDVTVHGDFQAWMNMLKYQIFPRVYVAPDISRYIYSLVVHARNHRLCSLDPFHSRLSPRSLDAITKLARALVAFRRGTDDDLFVTPDFCKIAMRKVGYWLIDWESHSSFARGAERQNNYSDYNRRVEISMLTGDWYGSDYTYVEKYIDSCHSHGSPQHCKNRIVEDVINTVHPPM</sequence>
<dbReference type="InParanoid" id="G8Y8N7"/>
<evidence type="ECO:0000313" key="3">
    <source>
        <dbReference type="Proteomes" id="UP000005222"/>
    </source>
</evidence>
<proteinExistence type="predicted"/>
<dbReference type="STRING" id="559304.G8Y8N7"/>
<reference evidence="3" key="2">
    <citation type="journal article" date="2012" name="G3 (Bethesda)">
        <title>Pichia sorbitophila, an interspecies yeast hybrid reveals early steps of genome resolution following polyploidization.</title>
        <authorList>
            <person name="Leh Louis V."/>
            <person name="Despons L."/>
            <person name="Friedrich A."/>
            <person name="Martin T."/>
            <person name="Durrens P."/>
            <person name="Casaregola S."/>
            <person name="Neuveglise C."/>
            <person name="Fairhead C."/>
            <person name="Marck C."/>
            <person name="Cruz J.A."/>
            <person name="Straub M.L."/>
            <person name="Kugler V."/>
            <person name="Sacerdot C."/>
            <person name="Uzunov Z."/>
            <person name="Thierry A."/>
            <person name="Weiss S."/>
            <person name="Bleykasten C."/>
            <person name="De Montigny J."/>
            <person name="Jacques N."/>
            <person name="Jung P."/>
            <person name="Lemaire M."/>
            <person name="Mallet S."/>
            <person name="Morel G."/>
            <person name="Richard G.F."/>
            <person name="Sarkar A."/>
            <person name="Savel G."/>
            <person name="Schacherer J."/>
            <person name="Seret M.L."/>
            <person name="Talla E."/>
            <person name="Samson G."/>
            <person name="Jubin C."/>
            <person name="Poulain J."/>
            <person name="Vacherie B."/>
            <person name="Barbe V."/>
            <person name="Pelletier E."/>
            <person name="Sherman D.J."/>
            <person name="Westhof E."/>
            <person name="Weissenbach J."/>
            <person name="Baret P.V."/>
            <person name="Wincker P."/>
            <person name="Gaillardin C."/>
            <person name="Dujon B."/>
            <person name="Souciet J.L."/>
        </authorList>
    </citation>
    <scope>NUCLEOTIDE SEQUENCE [LARGE SCALE GENOMIC DNA]</scope>
    <source>
        <strain evidence="3">ATCC MYA-4447 / BCRC 22081 / CBS 7064 / NBRC 10061 / NRRL Y-12695</strain>
    </source>
</reference>
<name>G8Y8N7_PICSO</name>
<evidence type="ECO:0000313" key="1">
    <source>
        <dbReference type="EMBL" id="CCE83801.1"/>
    </source>
</evidence>
<keyword evidence="3" id="KW-1185">Reference proteome</keyword>
<reference evidence="1" key="1">
    <citation type="submission" date="2011-10" db="EMBL/GenBank/DDBJ databases">
        <authorList>
            <person name="Genoscope - CEA"/>
        </authorList>
    </citation>
    <scope>NUCLEOTIDE SEQUENCE</scope>
</reference>
<organism evidence="1 3">
    <name type="scientific">Pichia sorbitophila (strain ATCC MYA-4447 / BCRC 22081 / CBS 7064 / NBRC 10061 / NRRL Y-12695)</name>
    <name type="common">Hybrid yeast</name>
    <dbReference type="NCBI Taxonomy" id="559304"/>
    <lineage>
        <taxon>Eukaryota</taxon>
        <taxon>Fungi</taxon>
        <taxon>Dikarya</taxon>
        <taxon>Ascomycota</taxon>
        <taxon>Saccharomycotina</taxon>
        <taxon>Pichiomycetes</taxon>
        <taxon>Debaryomycetaceae</taxon>
        <taxon>Millerozyma</taxon>
    </lineage>
</organism>
<dbReference type="Proteomes" id="UP000005222">
    <property type="component" value="Chromosome K"/>
</dbReference>
<evidence type="ECO:0000313" key="2">
    <source>
        <dbReference type="EMBL" id="CCE84832.1"/>
    </source>
</evidence>